<dbReference type="AlphaFoldDB" id="A0A7S4PLM3"/>
<name>A0A7S4PLM3_GUITH</name>
<sequence>MLRCFGSPSQVRPENEQTEEELEKAKKKISELEGKLTSLAREKKELQLALQQATVKNAPARPENARGWENGNYQTSHDSKFAVNKLEVVGGDGKPQAMLGKIEERVQEGTSILGEELLRDKTNAEQICDALAWLRF</sequence>
<feature type="region of interest" description="Disordered" evidence="1">
    <location>
        <begin position="1"/>
        <end position="25"/>
    </location>
</feature>
<organism evidence="2">
    <name type="scientific">Guillardia theta</name>
    <name type="common">Cryptophyte</name>
    <name type="synonym">Cryptomonas phi</name>
    <dbReference type="NCBI Taxonomy" id="55529"/>
    <lineage>
        <taxon>Eukaryota</taxon>
        <taxon>Cryptophyceae</taxon>
        <taxon>Pyrenomonadales</taxon>
        <taxon>Geminigeraceae</taxon>
        <taxon>Guillardia</taxon>
    </lineage>
</organism>
<gene>
    <name evidence="2" type="ORF">GTHE00462_LOCUS37851</name>
</gene>
<feature type="region of interest" description="Disordered" evidence="1">
    <location>
        <begin position="56"/>
        <end position="76"/>
    </location>
</feature>
<evidence type="ECO:0000256" key="1">
    <source>
        <dbReference type="SAM" id="MobiDB-lite"/>
    </source>
</evidence>
<protein>
    <submittedName>
        <fullName evidence="2">Uncharacterized protein</fullName>
    </submittedName>
</protein>
<reference evidence="2" key="1">
    <citation type="submission" date="2021-01" db="EMBL/GenBank/DDBJ databases">
        <authorList>
            <person name="Corre E."/>
            <person name="Pelletier E."/>
            <person name="Niang G."/>
            <person name="Scheremetjew M."/>
            <person name="Finn R."/>
            <person name="Kale V."/>
            <person name="Holt S."/>
            <person name="Cochrane G."/>
            <person name="Meng A."/>
            <person name="Brown T."/>
            <person name="Cohen L."/>
        </authorList>
    </citation>
    <scope>NUCLEOTIDE SEQUENCE</scope>
    <source>
        <strain evidence="2">CCMP 2712</strain>
    </source>
</reference>
<accession>A0A7S4PLM3</accession>
<evidence type="ECO:0000313" key="2">
    <source>
        <dbReference type="EMBL" id="CAE2338775.1"/>
    </source>
</evidence>
<dbReference type="EMBL" id="HBKN01048456">
    <property type="protein sequence ID" value="CAE2338775.1"/>
    <property type="molecule type" value="Transcribed_RNA"/>
</dbReference>
<proteinExistence type="predicted"/>